<proteinExistence type="predicted"/>
<dbReference type="HOGENOM" id="CLU_1731755_0_0_1"/>
<name>A0A0C9X199_9AGAR</name>
<reference evidence="2" key="2">
    <citation type="submission" date="2015-01" db="EMBL/GenBank/DDBJ databases">
        <title>Evolutionary Origins and Diversification of the Mycorrhizal Mutualists.</title>
        <authorList>
            <consortium name="DOE Joint Genome Institute"/>
            <consortium name="Mycorrhizal Genomics Consortium"/>
            <person name="Kohler A."/>
            <person name="Kuo A."/>
            <person name="Nagy L.G."/>
            <person name="Floudas D."/>
            <person name="Copeland A."/>
            <person name="Barry K.W."/>
            <person name="Cichocki N."/>
            <person name="Veneault-Fourrey C."/>
            <person name="LaButti K."/>
            <person name="Lindquist E.A."/>
            <person name="Lipzen A."/>
            <person name="Lundell T."/>
            <person name="Morin E."/>
            <person name="Murat C."/>
            <person name="Riley R."/>
            <person name="Ohm R."/>
            <person name="Sun H."/>
            <person name="Tunlid A."/>
            <person name="Henrissat B."/>
            <person name="Grigoriev I.V."/>
            <person name="Hibbett D.S."/>
            <person name="Martin F."/>
        </authorList>
    </citation>
    <scope>NUCLEOTIDE SEQUENCE [LARGE SCALE GENOMIC DNA]</scope>
    <source>
        <strain evidence="2">LaAM-08-1</strain>
    </source>
</reference>
<keyword evidence="2" id="KW-1185">Reference proteome</keyword>
<dbReference type="Proteomes" id="UP000054477">
    <property type="component" value="Unassembled WGS sequence"/>
</dbReference>
<accession>A0A0C9X199</accession>
<evidence type="ECO:0000313" key="2">
    <source>
        <dbReference type="Proteomes" id="UP000054477"/>
    </source>
</evidence>
<organism evidence="1 2">
    <name type="scientific">Laccaria amethystina LaAM-08-1</name>
    <dbReference type="NCBI Taxonomy" id="1095629"/>
    <lineage>
        <taxon>Eukaryota</taxon>
        <taxon>Fungi</taxon>
        <taxon>Dikarya</taxon>
        <taxon>Basidiomycota</taxon>
        <taxon>Agaricomycotina</taxon>
        <taxon>Agaricomycetes</taxon>
        <taxon>Agaricomycetidae</taxon>
        <taxon>Agaricales</taxon>
        <taxon>Agaricineae</taxon>
        <taxon>Hydnangiaceae</taxon>
        <taxon>Laccaria</taxon>
    </lineage>
</organism>
<reference evidence="1 2" key="1">
    <citation type="submission" date="2014-04" db="EMBL/GenBank/DDBJ databases">
        <authorList>
            <consortium name="DOE Joint Genome Institute"/>
            <person name="Kuo A."/>
            <person name="Kohler A."/>
            <person name="Nagy L.G."/>
            <person name="Floudas D."/>
            <person name="Copeland A."/>
            <person name="Barry K.W."/>
            <person name="Cichocki N."/>
            <person name="Veneault-Fourrey C."/>
            <person name="LaButti K."/>
            <person name="Lindquist E.A."/>
            <person name="Lipzen A."/>
            <person name="Lundell T."/>
            <person name="Morin E."/>
            <person name="Murat C."/>
            <person name="Sun H."/>
            <person name="Tunlid A."/>
            <person name="Henrissat B."/>
            <person name="Grigoriev I.V."/>
            <person name="Hibbett D.S."/>
            <person name="Martin F."/>
            <person name="Nordberg H.P."/>
            <person name="Cantor M.N."/>
            <person name="Hua S.X."/>
        </authorList>
    </citation>
    <scope>NUCLEOTIDE SEQUENCE [LARGE SCALE GENOMIC DNA]</scope>
    <source>
        <strain evidence="1 2">LaAM-08-1</strain>
    </source>
</reference>
<dbReference type="EMBL" id="KN838769">
    <property type="protein sequence ID" value="KIJ95043.1"/>
    <property type="molecule type" value="Genomic_DNA"/>
</dbReference>
<protein>
    <submittedName>
        <fullName evidence="1">Unplaced genomic scaffold K443scaffold_234, whole genome shotgun sequence</fullName>
    </submittedName>
</protein>
<gene>
    <name evidence="1" type="ORF">K443DRAFT_639808</name>
</gene>
<sequence length="151" mass="17189">MGAGVMKGASVSKRIQKGAVRDWLEDIGWMGVLATVSTKLSVPAQFTGKISPIRTFNHDRLTPGMGHLSRCNREKGSLEYGTSKRVHLRLRRERQFRGWIAESAHLFRGPWLWVGEASLGIERAYGRRILDRRIQVDFLVSVRPTIFKKND</sequence>
<dbReference type="AlphaFoldDB" id="A0A0C9X199"/>
<evidence type="ECO:0000313" key="1">
    <source>
        <dbReference type="EMBL" id="KIJ95043.1"/>
    </source>
</evidence>